<gene>
    <name evidence="2" type="ORF">FQP34_17445</name>
</gene>
<protein>
    <recommendedName>
        <fullName evidence="1">Rhamnogalacturonase A/B/Epimerase-like pectate lyase domain-containing protein</fullName>
    </recommendedName>
</protein>
<dbReference type="InterPro" id="IPR012334">
    <property type="entry name" value="Pectin_lyas_fold"/>
</dbReference>
<evidence type="ECO:0000313" key="2">
    <source>
        <dbReference type="EMBL" id="TVX79121.1"/>
    </source>
</evidence>
<dbReference type="Proteomes" id="UP000317770">
    <property type="component" value="Unassembled WGS sequence"/>
</dbReference>
<dbReference type="SUPFAM" id="SSF51126">
    <property type="entry name" value="Pectin lyase-like"/>
    <property type="match status" value="1"/>
</dbReference>
<dbReference type="InterPro" id="IPR011050">
    <property type="entry name" value="Pectin_lyase_fold/virulence"/>
</dbReference>
<evidence type="ECO:0000259" key="1">
    <source>
        <dbReference type="Pfam" id="PF12708"/>
    </source>
</evidence>
<proteinExistence type="predicted"/>
<dbReference type="AlphaFoldDB" id="A0A8B5XWE1"/>
<dbReference type="Gene3D" id="2.160.20.10">
    <property type="entry name" value="Single-stranded right-handed beta-helix, Pectin lyase-like"/>
    <property type="match status" value="1"/>
</dbReference>
<evidence type="ECO:0000313" key="3">
    <source>
        <dbReference type="Proteomes" id="UP000317770"/>
    </source>
</evidence>
<feature type="domain" description="Rhamnogalacturonase A/B/Epimerase-like pectate lyase" evidence="1">
    <location>
        <begin position="2"/>
        <end position="190"/>
    </location>
</feature>
<accession>A0A8B5XWE1</accession>
<comment type="caution">
    <text evidence="2">The sequence shown here is derived from an EMBL/GenBank/DDBJ whole genome shotgun (WGS) entry which is preliminary data.</text>
</comment>
<dbReference type="EMBL" id="VNKI01000008">
    <property type="protein sequence ID" value="TVX79121.1"/>
    <property type="molecule type" value="Genomic_DNA"/>
</dbReference>
<name>A0A8B5XWE1_9BACI</name>
<sequence length="621" mass="68488">MIDAKQFGAKGDGLTDDTAVLKGFSNTNEKIRIPNGTYVITSTLKLTNVEIEGQSRNKTIFYIANDVDGIYLDMNSKLSNITVKVCPNYTKKALSVIGAQLSQLNVQVNIKASQIDIINTNTSVTSCVALNLESDTNKGYYGLIFNEIQISGVWNYGILNNYILTAVGQKPWIHKVSMNNVFIHSAKYAICFMYTDNTPGKTIVPSTVWPFNHHMYNNVSAQYIDNVSERFFVAENVKQSSFDNCNPYDYFRSTVKTYYLTNNSNLKISLNGVYELNNAESFIEFKSNGKSFGKNFEECIVHYLNFDYGRQNALFEGHVFSNSELDDMKNNNPQQLVRFFSNLQPYLSSKKRFWNFHGLSMTPNGLVNSNGAGSFQLGTNGGGQLIFRSHNGNQWSDWGIVHNEIDMPNGYTARRTANPCIGSMFFDTILNKPIWCKTQGIKEVYTLTINKGATSFGNVSVVLNGITTTILVSAGDTVGVIGDKIRKTNFSDWVVGGTTGSATVIFTKVDNGKNTPPVFIDAGSTGTKASFVVTTPGTNNVWVNSDNVVPENKGINVPVTASTTTKIIAFTATEADNNYAVNVSLGWNSTLWITNKTNTGFTINFGTAPTGTSSLDWTINR</sequence>
<dbReference type="RefSeq" id="WP_144479483.1">
    <property type="nucleotide sequence ID" value="NZ_VNKI01000008.1"/>
</dbReference>
<reference evidence="2 3" key="1">
    <citation type="submission" date="2019-07" db="EMBL/GenBank/DDBJ databases">
        <title>Genome assembly of Bacillus simplex strain GGC-P6A.</title>
        <authorList>
            <person name="Jennings M.E."/>
            <person name="Barton H.A."/>
        </authorList>
    </citation>
    <scope>NUCLEOTIDE SEQUENCE [LARGE SCALE GENOMIC DNA]</scope>
    <source>
        <strain evidence="2 3">GGC-P6A</strain>
    </source>
</reference>
<dbReference type="Pfam" id="PF12708">
    <property type="entry name" value="Pect-lyase_RHGA_epim"/>
    <property type="match status" value="1"/>
</dbReference>
<organism evidence="2 3">
    <name type="scientific">Peribacillus simplex</name>
    <dbReference type="NCBI Taxonomy" id="1478"/>
    <lineage>
        <taxon>Bacteria</taxon>
        <taxon>Bacillati</taxon>
        <taxon>Bacillota</taxon>
        <taxon>Bacilli</taxon>
        <taxon>Bacillales</taxon>
        <taxon>Bacillaceae</taxon>
        <taxon>Peribacillus</taxon>
    </lineage>
</organism>
<dbReference type="InterPro" id="IPR024535">
    <property type="entry name" value="RHGA/B-epi-like_pectate_lyase"/>
</dbReference>